<feature type="region of interest" description="Disordered" evidence="1">
    <location>
        <begin position="66"/>
        <end position="107"/>
    </location>
</feature>
<protein>
    <submittedName>
        <fullName evidence="2">Uncharacterized protein</fullName>
    </submittedName>
</protein>
<evidence type="ECO:0000313" key="2">
    <source>
        <dbReference type="EMBL" id="SAM08551.1"/>
    </source>
</evidence>
<proteinExistence type="predicted"/>
<dbReference type="Proteomes" id="UP000078561">
    <property type="component" value="Unassembled WGS sequence"/>
</dbReference>
<dbReference type="EMBL" id="LT554895">
    <property type="protein sequence ID" value="SAM08551.1"/>
    <property type="molecule type" value="Genomic_DNA"/>
</dbReference>
<evidence type="ECO:0000256" key="1">
    <source>
        <dbReference type="SAM" id="MobiDB-lite"/>
    </source>
</evidence>
<name>A0A163MTL4_ABSGL</name>
<dbReference type="InParanoid" id="A0A163MTL4"/>
<accession>A0A163MTL4</accession>
<dbReference type="OrthoDB" id="2366000at2759"/>
<organism evidence="2">
    <name type="scientific">Absidia glauca</name>
    <name type="common">Pin mould</name>
    <dbReference type="NCBI Taxonomy" id="4829"/>
    <lineage>
        <taxon>Eukaryota</taxon>
        <taxon>Fungi</taxon>
        <taxon>Fungi incertae sedis</taxon>
        <taxon>Mucoromycota</taxon>
        <taxon>Mucoromycotina</taxon>
        <taxon>Mucoromycetes</taxon>
        <taxon>Mucorales</taxon>
        <taxon>Cunninghamellaceae</taxon>
        <taxon>Absidia</taxon>
    </lineage>
</organism>
<dbReference type="OMA" id="DGTHYIH"/>
<gene>
    <name evidence="2" type="primary">ABSGL_14214.1 scaffold 14385</name>
</gene>
<dbReference type="AlphaFoldDB" id="A0A163MTL4"/>
<evidence type="ECO:0000313" key="3">
    <source>
        <dbReference type="Proteomes" id="UP000078561"/>
    </source>
</evidence>
<sequence length="107" mass="11869">MGCCVSTEEGTVHEVVFDQQGIARRVPKGQGTHLIHVYQDQETDIEKKARALSPGIVLPSEYNKRNSALSKPETAYYPKPPCTRKATITKPSATSKRVQPADWTEKS</sequence>
<keyword evidence="3" id="KW-1185">Reference proteome</keyword>
<reference evidence="2" key="1">
    <citation type="submission" date="2016-04" db="EMBL/GenBank/DDBJ databases">
        <authorList>
            <person name="Evans L.H."/>
            <person name="Alamgir A."/>
            <person name="Owens N."/>
            <person name="Weber N.D."/>
            <person name="Virtaneva K."/>
            <person name="Barbian K."/>
            <person name="Babar A."/>
            <person name="Rosenke K."/>
        </authorList>
    </citation>
    <scope>NUCLEOTIDE SEQUENCE [LARGE SCALE GENOMIC DNA]</scope>
    <source>
        <strain evidence="2">CBS 101.48</strain>
    </source>
</reference>